<protein>
    <recommendedName>
        <fullName evidence="3">Glycoside hydrolase family 42 N-terminal domain-containing protein</fullName>
    </recommendedName>
</protein>
<dbReference type="Gene3D" id="3.20.20.80">
    <property type="entry name" value="Glycosidases"/>
    <property type="match status" value="1"/>
</dbReference>
<name>A0A6C2TXB6_PONDE</name>
<accession>A0A6C2TXB6</accession>
<sequence length="675" mass="76542">MDEMKIRVNKIMLRNVAVWWVFTAGSVAVCVAEKMIPPLEDPAPLKLPMRVMDFEDGIIQGERPNDGGPLLAAIRPAGTPWDCSRKLWLLLDVENRGNGQVLVRAEVSSEKNQGWGSNKGAVVVPVGQTKTLPVLIIRGEVGERTEELTGLFDRMRGYPGGHQQTSWRVINASLLNRVKLEFFTDAESVDCKVSNLRGAVDFQLPTMAELKKYYVPATDQYGQNRHADWKFKIKSNEDLAATHAAELQWLEQFKTLEDRTRYGGWTGNVQFEATGHFRTVEKNGVWWLVDPEGHPFWSLGATGFNLNLGRTKTPGIGSWNPRQSNLKLKFGEAWQEEYSRFTHDRIRAWGMNTLGNWSSPDFYRIQKTPYVVAVHFRRPSLHEPDDNAHSSLPDVFHPGYREAVFKAVEKFPKEAVDPWCIGFFIDNELPFQQPVTPAQKALQSGADNASRMVFIAQLKEKYATIGALNKVWKSDFARWDAVAPVKGKWSEERNADLVGFSEAWYRKYYSICRDAMRAGAPDKLYLGSRINHTENSSALNICSEYADVVSINFYDYTPNRFEPPEGFNAPVIIGEYHFGTVSERGLWGSGLCSGMDIQQASDLFRNYTREAVKNRLIVGSHWFKFSDQPLTGRADGENYRIGFVDVTDTPYPEMVKACRAVSDEMYTLRNALEKE</sequence>
<keyword evidence="2" id="KW-1185">Reference proteome</keyword>
<evidence type="ECO:0000313" key="1">
    <source>
        <dbReference type="EMBL" id="VGO11961.1"/>
    </source>
</evidence>
<dbReference type="AlphaFoldDB" id="A0A6C2TXB6"/>
<evidence type="ECO:0008006" key="3">
    <source>
        <dbReference type="Google" id="ProtNLM"/>
    </source>
</evidence>
<reference evidence="1 2" key="1">
    <citation type="submission" date="2019-04" db="EMBL/GenBank/DDBJ databases">
        <authorList>
            <person name="Van Vliet M D."/>
        </authorList>
    </citation>
    <scope>NUCLEOTIDE SEQUENCE [LARGE SCALE GENOMIC DNA]</scope>
    <source>
        <strain evidence="1 2">F1</strain>
    </source>
</reference>
<dbReference type="InterPro" id="IPR017853">
    <property type="entry name" value="GH"/>
</dbReference>
<proteinExistence type="predicted"/>
<dbReference type="Proteomes" id="UP000366872">
    <property type="component" value="Unassembled WGS sequence"/>
</dbReference>
<dbReference type="EMBL" id="CAAHFG010000001">
    <property type="protein sequence ID" value="VGO11961.1"/>
    <property type="molecule type" value="Genomic_DNA"/>
</dbReference>
<dbReference type="SUPFAM" id="SSF51445">
    <property type="entry name" value="(Trans)glycosidases"/>
    <property type="match status" value="1"/>
</dbReference>
<organism evidence="1 2">
    <name type="scientific">Pontiella desulfatans</name>
    <dbReference type="NCBI Taxonomy" id="2750659"/>
    <lineage>
        <taxon>Bacteria</taxon>
        <taxon>Pseudomonadati</taxon>
        <taxon>Kiritimatiellota</taxon>
        <taxon>Kiritimatiellia</taxon>
        <taxon>Kiritimatiellales</taxon>
        <taxon>Pontiellaceae</taxon>
        <taxon>Pontiella</taxon>
    </lineage>
</organism>
<gene>
    <name evidence="1" type="ORF">PDESU_00509</name>
</gene>
<evidence type="ECO:0000313" key="2">
    <source>
        <dbReference type="Proteomes" id="UP000366872"/>
    </source>
</evidence>